<dbReference type="Proteomes" id="UP001589862">
    <property type="component" value="Unassembled WGS sequence"/>
</dbReference>
<dbReference type="SUPFAM" id="SSF53474">
    <property type="entry name" value="alpha/beta-Hydrolases"/>
    <property type="match status" value="1"/>
</dbReference>
<dbReference type="InterPro" id="IPR022742">
    <property type="entry name" value="Hydrolase_4"/>
</dbReference>
<accession>A0ABV6P7C9</accession>
<dbReference type="Gene3D" id="3.40.50.1820">
    <property type="entry name" value="alpha/beta hydrolase"/>
    <property type="match status" value="1"/>
</dbReference>
<name>A0ABV6P7C9_9MICC</name>
<evidence type="ECO:0000259" key="1">
    <source>
        <dbReference type="Pfam" id="PF12146"/>
    </source>
</evidence>
<evidence type="ECO:0000313" key="3">
    <source>
        <dbReference type="Proteomes" id="UP001589862"/>
    </source>
</evidence>
<keyword evidence="2" id="KW-0378">Hydrolase</keyword>
<dbReference type="InterPro" id="IPR029058">
    <property type="entry name" value="AB_hydrolase_fold"/>
</dbReference>
<feature type="domain" description="Serine aminopeptidase S33" evidence="1">
    <location>
        <begin position="60"/>
        <end position="198"/>
    </location>
</feature>
<keyword evidence="3" id="KW-1185">Reference proteome</keyword>
<dbReference type="GO" id="GO:0016787">
    <property type="term" value="F:hydrolase activity"/>
    <property type="evidence" value="ECO:0007669"/>
    <property type="project" value="UniProtKB-KW"/>
</dbReference>
<evidence type="ECO:0000313" key="2">
    <source>
        <dbReference type="EMBL" id="MFC0581041.1"/>
    </source>
</evidence>
<proteinExistence type="predicted"/>
<dbReference type="RefSeq" id="WP_377457558.1">
    <property type="nucleotide sequence ID" value="NZ_JBHLUB010000001.1"/>
</dbReference>
<dbReference type="Pfam" id="PF12146">
    <property type="entry name" value="Hydrolase_4"/>
    <property type="match status" value="1"/>
</dbReference>
<comment type="caution">
    <text evidence="2">The sequence shown here is derived from an EMBL/GenBank/DDBJ whole genome shotgun (WGS) entry which is preliminary data.</text>
</comment>
<sequence>MITYPDSYASSTPPGQWVTDVLGSDFFARTLPLARDEEGEVVATLVKHAPEDKTLTKIPVLFVHGWSDYFFNRGFAEFWTDRGHPFYALDLRKYGRSLRSWQSPGLVNDLVQYDEEIWQAYRLIRSEHGSHQVPFQLILSGHSTGGLTLALWAHRNPRRVRAMVLNSPWLEFQGSALMRQFTAAMIDPWSVLTPRRELHLPKPEHYYRSMADTDSGEWSLHPTWRPRGGFPVYPAWVKAILSGHATVAQGLQIPAPIWVSLAAKSQFWSAWRSRMQQVDIVLDVEQVAARVFRLGPEVSLYRQRAAMHDVFASRAEVRAEAYAALERWRVGYLAEPT</sequence>
<dbReference type="EMBL" id="JBHLUB010000001">
    <property type="protein sequence ID" value="MFC0581041.1"/>
    <property type="molecule type" value="Genomic_DNA"/>
</dbReference>
<protein>
    <submittedName>
        <fullName evidence="2">Alpha/beta hydrolase</fullName>
    </submittedName>
</protein>
<organism evidence="2 3">
    <name type="scientific">Micrococcoides hystricis</name>
    <dbReference type="NCBI Taxonomy" id="1572761"/>
    <lineage>
        <taxon>Bacteria</taxon>
        <taxon>Bacillati</taxon>
        <taxon>Actinomycetota</taxon>
        <taxon>Actinomycetes</taxon>
        <taxon>Micrococcales</taxon>
        <taxon>Micrococcaceae</taxon>
        <taxon>Micrococcoides</taxon>
    </lineage>
</organism>
<gene>
    <name evidence="2" type="ORF">ACFFFR_01380</name>
</gene>
<reference evidence="2 3" key="1">
    <citation type="submission" date="2024-09" db="EMBL/GenBank/DDBJ databases">
        <authorList>
            <person name="Sun Q."/>
            <person name="Mori K."/>
        </authorList>
    </citation>
    <scope>NUCLEOTIDE SEQUENCE [LARGE SCALE GENOMIC DNA]</scope>
    <source>
        <strain evidence="2 3">NCAIM B.02604</strain>
    </source>
</reference>